<feature type="repeat" description="TPR" evidence="6">
    <location>
        <begin position="475"/>
        <end position="508"/>
    </location>
</feature>
<feature type="domain" description="B12-binding" evidence="7">
    <location>
        <begin position="8"/>
        <end position="140"/>
    </location>
</feature>
<comment type="cofactor">
    <cofactor evidence="1">
        <name>[4Fe-4S] cluster</name>
        <dbReference type="ChEBI" id="CHEBI:49883"/>
    </cofactor>
</comment>
<evidence type="ECO:0000256" key="6">
    <source>
        <dbReference type="PROSITE-ProRule" id="PRU00339"/>
    </source>
</evidence>
<dbReference type="SUPFAM" id="SSF102114">
    <property type="entry name" value="Radical SAM enzymes"/>
    <property type="match status" value="1"/>
</dbReference>
<protein>
    <submittedName>
        <fullName evidence="9">Radical SAM protein</fullName>
    </submittedName>
</protein>
<dbReference type="AlphaFoldDB" id="A0A831UBS9"/>
<keyword evidence="3" id="KW-0479">Metal-binding</keyword>
<dbReference type="InterPro" id="IPR007197">
    <property type="entry name" value="rSAM"/>
</dbReference>
<comment type="caution">
    <text evidence="9">The sequence shown here is derived from an EMBL/GenBank/DDBJ whole genome shotgun (WGS) entry which is preliminary data.</text>
</comment>
<keyword evidence="6" id="KW-0802">TPR repeat</keyword>
<evidence type="ECO:0000259" key="8">
    <source>
        <dbReference type="PROSITE" id="PS51918"/>
    </source>
</evidence>
<dbReference type="InterPro" id="IPR023404">
    <property type="entry name" value="rSAM_horseshoe"/>
</dbReference>
<dbReference type="CDD" id="cd01335">
    <property type="entry name" value="Radical_SAM"/>
    <property type="match status" value="1"/>
</dbReference>
<dbReference type="GO" id="GO:0003824">
    <property type="term" value="F:catalytic activity"/>
    <property type="evidence" value="ECO:0007669"/>
    <property type="project" value="InterPro"/>
</dbReference>
<dbReference type="SMART" id="SM00028">
    <property type="entry name" value="TPR"/>
    <property type="match status" value="2"/>
</dbReference>
<dbReference type="GO" id="GO:0005829">
    <property type="term" value="C:cytosol"/>
    <property type="evidence" value="ECO:0007669"/>
    <property type="project" value="TreeGrafter"/>
</dbReference>
<keyword evidence="2" id="KW-0949">S-adenosyl-L-methionine</keyword>
<dbReference type="GO" id="GO:0051539">
    <property type="term" value="F:4 iron, 4 sulfur cluster binding"/>
    <property type="evidence" value="ECO:0007669"/>
    <property type="project" value="UniProtKB-KW"/>
</dbReference>
<dbReference type="SMART" id="SM00729">
    <property type="entry name" value="Elp3"/>
    <property type="match status" value="1"/>
</dbReference>
<dbReference type="PANTHER" id="PTHR43409">
    <property type="entry name" value="ANAEROBIC MAGNESIUM-PROTOPORPHYRIN IX MONOMETHYL ESTER CYCLASE-RELATED"/>
    <property type="match status" value="1"/>
</dbReference>
<keyword evidence="5" id="KW-0411">Iron-sulfur</keyword>
<feature type="domain" description="Radical SAM core" evidence="8">
    <location>
        <begin position="182"/>
        <end position="414"/>
    </location>
</feature>
<dbReference type="SFLD" id="SFLDS00029">
    <property type="entry name" value="Radical_SAM"/>
    <property type="match status" value="1"/>
</dbReference>
<evidence type="ECO:0000256" key="1">
    <source>
        <dbReference type="ARBA" id="ARBA00001966"/>
    </source>
</evidence>
<dbReference type="InterPro" id="IPR011990">
    <property type="entry name" value="TPR-like_helical_dom_sf"/>
</dbReference>
<reference evidence="9" key="1">
    <citation type="journal article" date="2020" name="mSystems">
        <title>Genome- and Community-Level Interaction Insights into Carbon Utilization and Element Cycling Functions of Hydrothermarchaeota in Hydrothermal Sediment.</title>
        <authorList>
            <person name="Zhou Z."/>
            <person name="Liu Y."/>
            <person name="Xu W."/>
            <person name="Pan J."/>
            <person name="Luo Z.H."/>
            <person name="Li M."/>
        </authorList>
    </citation>
    <scope>NUCLEOTIDE SEQUENCE [LARGE SCALE GENOMIC DNA]</scope>
    <source>
        <strain evidence="9">SpSt-349</strain>
    </source>
</reference>
<dbReference type="GO" id="GO:0031419">
    <property type="term" value="F:cobalamin binding"/>
    <property type="evidence" value="ECO:0007669"/>
    <property type="project" value="InterPro"/>
</dbReference>
<evidence type="ECO:0000256" key="5">
    <source>
        <dbReference type="ARBA" id="ARBA00023014"/>
    </source>
</evidence>
<feature type="repeat" description="TPR" evidence="6">
    <location>
        <begin position="509"/>
        <end position="542"/>
    </location>
</feature>
<dbReference type="InterPro" id="IPR051198">
    <property type="entry name" value="BchE-like"/>
</dbReference>
<dbReference type="Pfam" id="PF02310">
    <property type="entry name" value="B12-binding"/>
    <property type="match status" value="1"/>
</dbReference>
<dbReference type="InterPro" id="IPR006638">
    <property type="entry name" value="Elp3/MiaA/NifB-like_rSAM"/>
</dbReference>
<dbReference type="InterPro" id="IPR036724">
    <property type="entry name" value="Cobalamin-bd_sf"/>
</dbReference>
<dbReference type="PROSITE" id="PS50005">
    <property type="entry name" value="TPR"/>
    <property type="match status" value="2"/>
</dbReference>
<dbReference type="PROSITE" id="PS51332">
    <property type="entry name" value="B12_BINDING"/>
    <property type="match status" value="1"/>
</dbReference>
<dbReference type="Pfam" id="PF04055">
    <property type="entry name" value="Radical_SAM"/>
    <property type="match status" value="1"/>
</dbReference>
<organism evidence="9">
    <name type="scientific">Geobacter metallireducens</name>
    <dbReference type="NCBI Taxonomy" id="28232"/>
    <lineage>
        <taxon>Bacteria</taxon>
        <taxon>Pseudomonadati</taxon>
        <taxon>Thermodesulfobacteriota</taxon>
        <taxon>Desulfuromonadia</taxon>
        <taxon>Geobacterales</taxon>
        <taxon>Geobacteraceae</taxon>
        <taxon>Geobacter</taxon>
    </lineage>
</organism>
<proteinExistence type="predicted"/>
<dbReference type="EMBL" id="DSOV01000017">
    <property type="protein sequence ID" value="HEN41730.1"/>
    <property type="molecule type" value="Genomic_DNA"/>
</dbReference>
<name>A0A831UBS9_GEOME</name>
<evidence type="ECO:0000259" key="7">
    <source>
        <dbReference type="PROSITE" id="PS51332"/>
    </source>
</evidence>
<gene>
    <name evidence="9" type="ORF">ENQ87_05025</name>
</gene>
<dbReference type="SFLD" id="SFLDG01082">
    <property type="entry name" value="B12-binding_domain_containing"/>
    <property type="match status" value="1"/>
</dbReference>
<dbReference type="PANTHER" id="PTHR43409:SF16">
    <property type="entry name" value="SLR0320 PROTEIN"/>
    <property type="match status" value="1"/>
</dbReference>
<dbReference type="InterPro" id="IPR006158">
    <property type="entry name" value="Cobalamin-bd"/>
</dbReference>
<dbReference type="Gene3D" id="3.80.30.20">
    <property type="entry name" value="tm_1862 like domain"/>
    <property type="match status" value="1"/>
</dbReference>
<evidence type="ECO:0000313" key="9">
    <source>
        <dbReference type="EMBL" id="HEN41730.1"/>
    </source>
</evidence>
<accession>A0A831UBS9</accession>
<dbReference type="InterPro" id="IPR058240">
    <property type="entry name" value="rSAM_sf"/>
</dbReference>
<dbReference type="PROSITE" id="PS51918">
    <property type="entry name" value="RADICAL_SAM"/>
    <property type="match status" value="1"/>
</dbReference>
<dbReference type="Gene3D" id="3.40.50.280">
    <property type="entry name" value="Cobalamin-binding domain"/>
    <property type="match status" value="1"/>
</dbReference>
<evidence type="ECO:0000256" key="2">
    <source>
        <dbReference type="ARBA" id="ARBA00022691"/>
    </source>
</evidence>
<dbReference type="InterPro" id="IPR019734">
    <property type="entry name" value="TPR_rpt"/>
</dbReference>
<evidence type="ECO:0000256" key="4">
    <source>
        <dbReference type="ARBA" id="ARBA00023004"/>
    </source>
</evidence>
<evidence type="ECO:0000256" key="3">
    <source>
        <dbReference type="ARBA" id="ARBA00022723"/>
    </source>
</evidence>
<keyword evidence="4" id="KW-0408">Iron</keyword>
<dbReference type="Gene3D" id="1.25.40.10">
    <property type="entry name" value="Tetratricopeptide repeat domain"/>
    <property type="match status" value="1"/>
</dbReference>
<dbReference type="InterPro" id="IPR034466">
    <property type="entry name" value="Methyltransferase_Class_B"/>
</dbReference>
<dbReference type="SUPFAM" id="SSF52242">
    <property type="entry name" value="Cobalamin (vitamin B12)-binding domain"/>
    <property type="match status" value="1"/>
</dbReference>
<dbReference type="GO" id="GO:0046872">
    <property type="term" value="F:metal ion binding"/>
    <property type="evidence" value="ECO:0007669"/>
    <property type="project" value="UniProtKB-KW"/>
</dbReference>
<dbReference type="CDD" id="cd02068">
    <property type="entry name" value="radical_SAM_B12_BD"/>
    <property type="match status" value="1"/>
</dbReference>
<dbReference type="SUPFAM" id="SSF48452">
    <property type="entry name" value="TPR-like"/>
    <property type="match status" value="1"/>
</dbReference>
<sequence>MQILLASRPHPEGARDPFTSLLPTGLGYLNALLREHGFACSLANLAGASWREVEGLLRRERPAILGISVFTHNRFESLRLAALAKKVDPACLTVFGGPHATHDFQAILAGHREVDAVVLGEGEETFLELAQAVARGERGLAGIAGLACRQGTAVRHSTRPPVADLDALPMPVLHMDDAWGCDVRRQLEFIITSRGCPAACRFCSSPRFWGKSLRFRSPRGMVDEIRTIRDRYGLIYFSLRDDTFTARKDRVIAFCRLLLEEKVHILWNCQSRVNAVDEEMLLWMRRAGCECVQYGVESGSEKVLSFLGKGITPEQVRRAARATRRAGMHLSVYLITGVPGETDEDLQATLALIREILPHDGHVAPLAYYPGTALFEEAVRGGRVRADLFGRESGEALYVRSDPFVARSAEALLRALTRVGRKARFGAADFAAQRKLLGYCHGTNLAQGEWLEGTGGDEKAEVLYREIIERQPENPWGWLALGNLLGSRGETAQAVRAFERLVELVPAHVPAHVALGDLCLDEGDRRGALQRYEAARRLNPRDPEVAERLKLVTGRQGRKKGGT</sequence>
<dbReference type="Pfam" id="PF14559">
    <property type="entry name" value="TPR_19"/>
    <property type="match status" value="1"/>
</dbReference>
<dbReference type="SFLD" id="SFLDG01123">
    <property type="entry name" value="methyltransferase_(Class_B)"/>
    <property type="match status" value="1"/>
</dbReference>